<comment type="caution">
    <text evidence="6">The sequence shown here is derived from an EMBL/GenBank/DDBJ whole genome shotgun (WGS) entry which is preliminary data.</text>
</comment>
<evidence type="ECO:0000256" key="4">
    <source>
        <dbReference type="ARBA" id="ARBA00023004"/>
    </source>
</evidence>
<keyword evidence="5" id="KW-1133">Transmembrane helix</keyword>
<dbReference type="PRINTS" id="PR00463">
    <property type="entry name" value="EP450I"/>
</dbReference>
<evidence type="ECO:0000256" key="1">
    <source>
        <dbReference type="ARBA" id="ARBA00010617"/>
    </source>
</evidence>
<dbReference type="Proteomes" id="UP001583177">
    <property type="component" value="Unassembled WGS sequence"/>
</dbReference>
<evidence type="ECO:0000256" key="2">
    <source>
        <dbReference type="ARBA" id="ARBA00022617"/>
    </source>
</evidence>
<proteinExistence type="inferred from homology"/>
<dbReference type="SUPFAM" id="SSF48264">
    <property type="entry name" value="Cytochrome P450"/>
    <property type="match status" value="1"/>
</dbReference>
<dbReference type="Pfam" id="PF00067">
    <property type="entry name" value="p450"/>
    <property type="match status" value="1"/>
</dbReference>
<dbReference type="InterPro" id="IPR036396">
    <property type="entry name" value="Cyt_P450_sf"/>
</dbReference>
<dbReference type="PRINTS" id="PR00385">
    <property type="entry name" value="P450"/>
</dbReference>
<gene>
    <name evidence="6" type="ORF">Daus18300_012350</name>
</gene>
<keyword evidence="5" id="KW-0472">Membrane</keyword>
<dbReference type="PANTHER" id="PTHR24305:SF166">
    <property type="entry name" value="CYTOCHROME P450 12A4, MITOCHONDRIAL-RELATED"/>
    <property type="match status" value="1"/>
</dbReference>
<evidence type="ECO:0008006" key="8">
    <source>
        <dbReference type="Google" id="ProtNLM"/>
    </source>
</evidence>
<evidence type="ECO:0000313" key="7">
    <source>
        <dbReference type="Proteomes" id="UP001583177"/>
    </source>
</evidence>
<dbReference type="PANTHER" id="PTHR24305">
    <property type="entry name" value="CYTOCHROME P450"/>
    <property type="match status" value="1"/>
</dbReference>
<keyword evidence="2" id="KW-0349">Heme</keyword>
<sequence>MTVVLYLNPSKALFILSALALFAILQAIYQLVLYPAYFSHFKHLPTPVARTCLTGNENGIFHERKWDVAKRLYESVPNSGLIRYYMVLSHEILLLTSPPAYSEVMIQRVSDFDQTPTAKFQAERITGKGIQFMNGDEHKTHRKYLMPIFTPGHVKTLTPVFWSKAVELVQELEKEVESISVVHITTWSLRVALDIIGLAGLNHNYNTLRNPDNEHQPLTKLYRLIMANAPPAKFRMIGLLLEYIPSKVLYLIPEGRNMVLGDSFGKLRNLASDTVESRQGHAMVEKDKPEHKDIISVSLHSGVMSKDAIVDHVMTFHAAGHITTSVTLDWTMYELGRHPELQSRLRQEIRSHLPHAASDLHGINASDIESLPLLQAVCSETLRFYPALPYTTRTAVRDTIILGTKVPKGTTVAWCAYAVNRDKAYWGPDADVWNPERWLGDAQRARTGGSTNNFALLTFAAGPKNCIGQHWARVELACLVAAMIGRFEIGLHNPDTAEHVDPVTALMSKEGIYARIKVVPGW</sequence>
<dbReference type="InterPro" id="IPR050121">
    <property type="entry name" value="Cytochrome_P450_monoxygenase"/>
</dbReference>
<dbReference type="EMBL" id="JAWRVE010000166">
    <property type="protein sequence ID" value="KAL1851995.1"/>
    <property type="molecule type" value="Genomic_DNA"/>
</dbReference>
<reference evidence="6 7" key="1">
    <citation type="journal article" date="2024" name="IMA Fungus">
        <title>IMA Genome - F19 : A genome assembly and annotation guide to empower mycologists, including annotated draft genome sequences of Ceratocystis pirilliformis, Diaporthe australafricana, Fusarium ophioides, Paecilomyces lecythidis, and Sporothrix stenoceras.</title>
        <authorList>
            <person name="Aylward J."/>
            <person name="Wilson A.M."/>
            <person name="Visagie C.M."/>
            <person name="Spraker J."/>
            <person name="Barnes I."/>
            <person name="Buitendag C."/>
            <person name="Ceriani C."/>
            <person name="Del Mar Angel L."/>
            <person name="du Plessis D."/>
            <person name="Fuchs T."/>
            <person name="Gasser K."/>
            <person name="Kramer D."/>
            <person name="Li W."/>
            <person name="Munsamy K."/>
            <person name="Piso A."/>
            <person name="Price J.L."/>
            <person name="Sonnekus B."/>
            <person name="Thomas C."/>
            <person name="van der Nest A."/>
            <person name="van Dijk A."/>
            <person name="van Heerden A."/>
            <person name="van Vuuren N."/>
            <person name="Yilmaz N."/>
            <person name="Duong T.A."/>
            <person name="van der Merwe N.A."/>
            <person name="Wingfield M.J."/>
            <person name="Wingfield B.D."/>
        </authorList>
    </citation>
    <scope>NUCLEOTIDE SEQUENCE [LARGE SCALE GENOMIC DNA]</scope>
    <source>
        <strain evidence="6 7">CMW 18300</strain>
    </source>
</reference>
<keyword evidence="5" id="KW-0812">Transmembrane</keyword>
<keyword evidence="4" id="KW-0408">Iron</keyword>
<dbReference type="CDD" id="cd11069">
    <property type="entry name" value="CYP_FUM15-like"/>
    <property type="match status" value="1"/>
</dbReference>
<comment type="similarity">
    <text evidence="1">Belongs to the cytochrome P450 family.</text>
</comment>
<keyword evidence="7" id="KW-1185">Reference proteome</keyword>
<protein>
    <recommendedName>
        <fullName evidence="8">Cytochrome P450</fullName>
    </recommendedName>
</protein>
<name>A0ABR3W350_9PEZI</name>
<keyword evidence="3" id="KW-0479">Metal-binding</keyword>
<evidence type="ECO:0000256" key="3">
    <source>
        <dbReference type="ARBA" id="ARBA00022723"/>
    </source>
</evidence>
<organism evidence="6 7">
    <name type="scientific">Diaporthe australafricana</name>
    <dbReference type="NCBI Taxonomy" id="127596"/>
    <lineage>
        <taxon>Eukaryota</taxon>
        <taxon>Fungi</taxon>
        <taxon>Dikarya</taxon>
        <taxon>Ascomycota</taxon>
        <taxon>Pezizomycotina</taxon>
        <taxon>Sordariomycetes</taxon>
        <taxon>Sordariomycetidae</taxon>
        <taxon>Diaporthales</taxon>
        <taxon>Diaporthaceae</taxon>
        <taxon>Diaporthe</taxon>
    </lineage>
</organism>
<accession>A0ABR3W350</accession>
<dbReference type="InterPro" id="IPR002401">
    <property type="entry name" value="Cyt_P450_E_grp-I"/>
</dbReference>
<feature type="transmembrane region" description="Helical" evidence="5">
    <location>
        <begin position="12"/>
        <end position="34"/>
    </location>
</feature>
<dbReference type="Gene3D" id="1.10.630.10">
    <property type="entry name" value="Cytochrome P450"/>
    <property type="match status" value="1"/>
</dbReference>
<evidence type="ECO:0000313" key="6">
    <source>
        <dbReference type="EMBL" id="KAL1851995.1"/>
    </source>
</evidence>
<evidence type="ECO:0000256" key="5">
    <source>
        <dbReference type="SAM" id="Phobius"/>
    </source>
</evidence>
<dbReference type="InterPro" id="IPR001128">
    <property type="entry name" value="Cyt_P450"/>
</dbReference>